<evidence type="ECO:0000259" key="1">
    <source>
        <dbReference type="Pfam" id="PF13761"/>
    </source>
</evidence>
<comment type="caution">
    <text evidence="2">The sequence shown here is derived from an EMBL/GenBank/DDBJ whole genome shotgun (WGS) entry which is preliminary data.</text>
</comment>
<keyword evidence="3" id="KW-1185">Reference proteome</keyword>
<dbReference type="RefSeq" id="WP_197317088.1">
    <property type="nucleotide sequence ID" value="NZ_JADZSC010000002.1"/>
</dbReference>
<accession>A0A931HVS2</accession>
<gene>
    <name evidence="2" type="ORF">H0267_09550</name>
</gene>
<evidence type="ECO:0000313" key="3">
    <source>
        <dbReference type="Proteomes" id="UP000614490"/>
    </source>
</evidence>
<sequence>MESIYQQALGQEFYRLHPEMQKKYGLTSEQNIMVLGQGRMTEIRGTHPLLRPFLHIGAMDHFVFGERGKNVPFTLENYAYQTEEGEEVVSWVRRFFFPYSIRGFDAAMRYDHNKHKIVDELGKSGSFHMDIDLHVTPEGGLYMESKQLNFKGKCHIPGLKSSVYEHYDEEEGAFRVHVHVEHPILGTMMMYEGLVHTEFLPMTFNNIPERGILE</sequence>
<dbReference type="EMBL" id="JADZSC010000002">
    <property type="protein sequence ID" value="MBH0230454.1"/>
    <property type="molecule type" value="Genomic_DNA"/>
</dbReference>
<name>A0A931HVS2_9BACI</name>
<dbReference type="Pfam" id="PF13761">
    <property type="entry name" value="DUF4166"/>
    <property type="match status" value="1"/>
</dbReference>
<protein>
    <submittedName>
        <fullName evidence="2">DUF4166 domain-containing protein</fullName>
    </submittedName>
</protein>
<dbReference type="InterPro" id="IPR025311">
    <property type="entry name" value="DUF4166"/>
</dbReference>
<reference evidence="2 3" key="1">
    <citation type="journal article" date="2005" name="Int. J. Syst. Evol. Microbiol.">
        <title>Halobacillus yeomjeoni sp. nov., isolated from a marine solar saltern in Korea.</title>
        <authorList>
            <person name="Yoon J.H."/>
            <person name="Kang S.J."/>
            <person name="Lee C.H."/>
            <person name="Oh H.W."/>
            <person name="Oh T.K."/>
        </authorList>
    </citation>
    <scope>NUCLEOTIDE SEQUENCE [LARGE SCALE GENOMIC DNA]</scope>
    <source>
        <strain evidence="2 3">KCTC 3957</strain>
    </source>
</reference>
<organism evidence="2 3">
    <name type="scientific">Halobacillus yeomjeoni</name>
    <dbReference type="NCBI Taxonomy" id="311194"/>
    <lineage>
        <taxon>Bacteria</taxon>
        <taxon>Bacillati</taxon>
        <taxon>Bacillota</taxon>
        <taxon>Bacilli</taxon>
        <taxon>Bacillales</taxon>
        <taxon>Bacillaceae</taxon>
        <taxon>Halobacillus</taxon>
    </lineage>
</organism>
<dbReference type="AlphaFoldDB" id="A0A931HVS2"/>
<feature type="domain" description="DUF4166" evidence="1">
    <location>
        <begin position="16"/>
        <end position="193"/>
    </location>
</feature>
<proteinExistence type="predicted"/>
<evidence type="ECO:0000313" key="2">
    <source>
        <dbReference type="EMBL" id="MBH0230454.1"/>
    </source>
</evidence>
<dbReference type="Proteomes" id="UP000614490">
    <property type="component" value="Unassembled WGS sequence"/>
</dbReference>